<evidence type="ECO:0000256" key="3">
    <source>
        <dbReference type="ARBA" id="ARBA00023163"/>
    </source>
</evidence>
<dbReference type="Pfam" id="PF12833">
    <property type="entry name" value="HTH_18"/>
    <property type="match status" value="1"/>
</dbReference>
<dbReference type="OrthoDB" id="9803764at2"/>
<dbReference type="Gene3D" id="3.40.50.880">
    <property type="match status" value="1"/>
</dbReference>
<dbReference type="SUPFAM" id="SSF52317">
    <property type="entry name" value="Class I glutamine amidotransferase-like"/>
    <property type="match status" value="1"/>
</dbReference>
<dbReference type="PANTHER" id="PTHR43280:SF28">
    <property type="entry name" value="HTH-TYPE TRANSCRIPTIONAL ACTIVATOR RHAS"/>
    <property type="match status" value="1"/>
</dbReference>
<gene>
    <name evidence="5" type="ORF">VSA01S_16010</name>
</gene>
<dbReference type="InterPro" id="IPR009057">
    <property type="entry name" value="Homeodomain-like_sf"/>
</dbReference>
<dbReference type="GO" id="GO:0003700">
    <property type="term" value="F:DNA-binding transcription factor activity"/>
    <property type="evidence" value="ECO:0007669"/>
    <property type="project" value="InterPro"/>
</dbReference>
<dbReference type="PANTHER" id="PTHR43280">
    <property type="entry name" value="ARAC-FAMILY TRANSCRIPTIONAL REGULATOR"/>
    <property type="match status" value="1"/>
</dbReference>
<dbReference type="AlphaFoldDB" id="A0A511QDY6"/>
<feature type="domain" description="HTH araC/xylS-type" evidence="4">
    <location>
        <begin position="205"/>
        <end position="303"/>
    </location>
</feature>
<evidence type="ECO:0000256" key="1">
    <source>
        <dbReference type="ARBA" id="ARBA00023015"/>
    </source>
</evidence>
<reference evidence="5 6" key="1">
    <citation type="submission" date="2019-07" db="EMBL/GenBank/DDBJ databases">
        <title>Whole genome shotgun sequence of Vibrio sagamiensis NBRC 104589.</title>
        <authorList>
            <person name="Hosoyama A."/>
            <person name="Uohara A."/>
            <person name="Ohji S."/>
            <person name="Ichikawa N."/>
        </authorList>
    </citation>
    <scope>NUCLEOTIDE SEQUENCE [LARGE SCALE GENOMIC DNA]</scope>
    <source>
        <strain evidence="5 6">NBRC 104589</strain>
    </source>
</reference>
<dbReference type="SUPFAM" id="SSF46689">
    <property type="entry name" value="Homeodomain-like"/>
    <property type="match status" value="2"/>
</dbReference>
<accession>A0A511QDY6</accession>
<proteinExistence type="predicted"/>
<keyword evidence="1" id="KW-0805">Transcription regulation</keyword>
<dbReference type="InterPro" id="IPR029062">
    <property type="entry name" value="Class_I_gatase-like"/>
</dbReference>
<evidence type="ECO:0000313" key="6">
    <source>
        <dbReference type="Proteomes" id="UP000321922"/>
    </source>
</evidence>
<dbReference type="InterPro" id="IPR018060">
    <property type="entry name" value="HTH_AraC"/>
</dbReference>
<organism evidence="5 6">
    <name type="scientific">Vibrio sagamiensis NBRC 104589</name>
    <dbReference type="NCBI Taxonomy" id="1219064"/>
    <lineage>
        <taxon>Bacteria</taxon>
        <taxon>Pseudomonadati</taxon>
        <taxon>Pseudomonadota</taxon>
        <taxon>Gammaproteobacteria</taxon>
        <taxon>Vibrionales</taxon>
        <taxon>Vibrionaceae</taxon>
        <taxon>Vibrio</taxon>
    </lineage>
</organism>
<name>A0A511QDY6_9VIBR</name>
<dbReference type="InterPro" id="IPR020449">
    <property type="entry name" value="Tscrpt_reg_AraC-type_HTH"/>
</dbReference>
<dbReference type="InterPro" id="IPR002818">
    <property type="entry name" value="DJ-1/PfpI"/>
</dbReference>
<dbReference type="PROSITE" id="PS01124">
    <property type="entry name" value="HTH_ARAC_FAMILY_2"/>
    <property type="match status" value="1"/>
</dbReference>
<comment type="caution">
    <text evidence="5">The sequence shown here is derived from an EMBL/GenBank/DDBJ whole genome shotgun (WGS) entry which is preliminary data.</text>
</comment>
<keyword evidence="2" id="KW-0238">DNA-binding</keyword>
<protein>
    <submittedName>
        <fullName evidence="5">Transcriptional regulator</fullName>
    </submittedName>
</protein>
<dbReference type="EMBL" id="BJXJ01000013">
    <property type="protein sequence ID" value="GEM75489.1"/>
    <property type="molecule type" value="Genomic_DNA"/>
</dbReference>
<evidence type="ECO:0000313" key="5">
    <source>
        <dbReference type="EMBL" id="GEM75489.1"/>
    </source>
</evidence>
<dbReference type="GO" id="GO:0043565">
    <property type="term" value="F:sequence-specific DNA binding"/>
    <property type="evidence" value="ECO:0007669"/>
    <property type="project" value="InterPro"/>
</dbReference>
<sequence length="311" mass="35392">MKIVKIEVINYPTASQAAVHGFAETMMLANTICRQLDVSISFDVSIMTLEQLNIESYAKVVVLPPCINDDFYTQHNMDLNQYLLTMQQQGAILASACVGAFILARGGFLDNKFCTTHWRLGETFQIAFPRAKLNDNAIIVNEGNIITAGGRMAWLDLVFEIISLFSSPTIALRLSKEMVVDSGFREQRFYHQFIPKRDHGDELVLKVQNYLDEHYANPSSVKNIAESHFVSPRTLQRRFIKSIDLTVVQYLQKLRLHNACQLIELTKKGVSEISYGVGYQDVSAFRKVFMREYGLTPTEFRKRFSSAPIDE</sequence>
<dbReference type="Gene3D" id="1.10.10.60">
    <property type="entry name" value="Homeodomain-like"/>
    <property type="match status" value="1"/>
</dbReference>
<keyword evidence="3" id="KW-0804">Transcription</keyword>
<dbReference type="Pfam" id="PF01965">
    <property type="entry name" value="DJ-1_PfpI"/>
    <property type="match status" value="1"/>
</dbReference>
<keyword evidence="6" id="KW-1185">Reference proteome</keyword>
<dbReference type="PRINTS" id="PR00032">
    <property type="entry name" value="HTHARAC"/>
</dbReference>
<dbReference type="RefSeq" id="WP_039982634.1">
    <property type="nucleotide sequence ID" value="NZ_BAOJ01000123.1"/>
</dbReference>
<evidence type="ECO:0000259" key="4">
    <source>
        <dbReference type="PROSITE" id="PS01124"/>
    </source>
</evidence>
<dbReference type="SMART" id="SM00342">
    <property type="entry name" value="HTH_ARAC"/>
    <property type="match status" value="1"/>
</dbReference>
<dbReference type="Proteomes" id="UP000321922">
    <property type="component" value="Unassembled WGS sequence"/>
</dbReference>
<evidence type="ECO:0000256" key="2">
    <source>
        <dbReference type="ARBA" id="ARBA00023125"/>
    </source>
</evidence>